<gene>
    <name evidence="1" type="ORF">ACKVE0_03810</name>
</gene>
<keyword evidence="2" id="KW-1185">Reference proteome</keyword>
<dbReference type="RefSeq" id="WP_409139689.1">
    <property type="nucleotide sequence ID" value="NZ_JBJXCW010000003.1"/>
</dbReference>
<dbReference type="Proteomes" id="UP001632339">
    <property type="component" value="Unassembled WGS sequence"/>
</dbReference>
<organism evidence="1 2">
    <name type="scientific">Acinetobacter albensis</name>
    <dbReference type="NCBI Taxonomy" id="1673609"/>
    <lineage>
        <taxon>Bacteria</taxon>
        <taxon>Pseudomonadati</taxon>
        <taxon>Pseudomonadota</taxon>
        <taxon>Gammaproteobacteria</taxon>
        <taxon>Moraxellales</taxon>
        <taxon>Moraxellaceae</taxon>
        <taxon>Acinetobacter</taxon>
    </lineage>
</organism>
<dbReference type="EMBL" id="JBJXCW010000003">
    <property type="protein sequence ID" value="MFN0296658.1"/>
    <property type="molecule type" value="Genomic_DNA"/>
</dbReference>
<protein>
    <submittedName>
        <fullName evidence="1">Uncharacterized protein</fullName>
    </submittedName>
</protein>
<evidence type="ECO:0000313" key="1">
    <source>
        <dbReference type="EMBL" id="MFN0296658.1"/>
    </source>
</evidence>
<name>A0ABW9JQD2_9GAMM</name>
<evidence type="ECO:0000313" key="2">
    <source>
        <dbReference type="Proteomes" id="UP001632339"/>
    </source>
</evidence>
<accession>A0ABW9JQD2</accession>
<proteinExistence type="predicted"/>
<reference evidence="1 2" key="1">
    <citation type="submission" date="2024-12" db="EMBL/GenBank/DDBJ databases">
        <title>C001-4G Acinetobacter sp. assembled genome.</title>
        <authorList>
            <person name="D'Arcy K."/>
            <person name="Kingdon A.D.H."/>
            <person name="Breen A."/>
            <person name="Mckeown C."/>
            <person name="Allman E."/>
            <person name="Sharma P."/>
            <person name="Mcleman A."/>
            <person name="Roberts A.P."/>
        </authorList>
    </citation>
    <scope>NUCLEOTIDE SEQUENCE [LARGE SCALE GENOMIC DNA]</scope>
    <source>
        <strain evidence="1 2">C1-4G</strain>
    </source>
</reference>
<sequence>MSQWNPIFLNIPVEILIYQNQKAYCYALQPSTDRGDSAQFIEFILQMILNAIVASSASDQVKHLIEKMEYKVNENMSL</sequence>
<comment type="caution">
    <text evidence="1">The sequence shown here is derived from an EMBL/GenBank/DDBJ whole genome shotgun (WGS) entry which is preliminary data.</text>
</comment>